<accession>A0A3M7QN79</accession>
<dbReference type="EMBL" id="REGN01005624">
    <property type="protein sequence ID" value="RNA12750.1"/>
    <property type="molecule type" value="Genomic_DNA"/>
</dbReference>
<proteinExistence type="predicted"/>
<sequence length="62" mass="7675">MKKLSFEFLMMKHHETQYTSLNSPKKYQYLGIYFYLSNLVGIFFELCRLYKRIIYFCKMLNV</sequence>
<dbReference type="AlphaFoldDB" id="A0A3M7QN79"/>
<dbReference type="Proteomes" id="UP000276133">
    <property type="component" value="Unassembled WGS sequence"/>
</dbReference>
<comment type="caution">
    <text evidence="2">The sequence shown here is derived from an EMBL/GenBank/DDBJ whole genome shotgun (WGS) entry which is preliminary data.</text>
</comment>
<keyword evidence="1" id="KW-0812">Transmembrane</keyword>
<keyword evidence="1" id="KW-1133">Transmembrane helix</keyword>
<feature type="transmembrane region" description="Helical" evidence="1">
    <location>
        <begin position="32"/>
        <end position="50"/>
    </location>
</feature>
<keyword evidence="1" id="KW-0472">Membrane</keyword>
<gene>
    <name evidence="2" type="ORF">BpHYR1_032139</name>
</gene>
<evidence type="ECO:0000256" key="1">
    <source>
        <dbReference type="SAM" id="Phobius"/>
    </source>
</evidence>
<keyword evidence="3" id="KW-1185">Reference proteome</keyword>
<protein>
    <submittedName>
        <fullName evidence="2">Uncharacterized protein</fullName>
    </submittedName>
</protein>
<evidence type="ECO:0000313" key="3">
    <source>
        <dbReference type="Proteomes" id="UP000276133"/>
    </source>
</evidence>
<organism evidence="2 3">
    <name type="scientific">Brachionus plicatilis</name>
    <name type="common">Marine rotifer</name>
    <name type="synonym">Brachionus muelleri</name>
    <dbReference type="NCBI Taxonomy" id="10195"/>
    <lineage>
        <taxon>Eukaryota</taxon>
        <taxon>Metazoa</taxon>
        <taxon>Spiralia</taxon>
        <taxon>Gnathifera</taxon>
        <taxon>Rotifera</taxon>
        <taxon>Eurotatoria</taxon>
        <taxon>Monogononta</taxon>
        <taxon>Pseudotrocha</taxon>
        <taxon>Ploima</taxon>
        <taxon>Brachionidae</taxon>
        <taxon>Brachionus</taxon>
    </lineage>
</organism>
<reference evidence="2 3" key="1">
    <citation type="journal article" date="2018" name="Sci. Rep.">
        <title>Genomic signatures of local adaptation to the degree of environmental predictability in rotifers.</title>
        <authorList>
            <person name="Franch-Gras L."/>
            <person name="Hahn C."/>
            <person name="Garcia-Roger E.M."/>
            <person name="Carmona M.J."/>
            <person name="Serra M."/>
            <person name="Gomez A."/>
        </authorList>
    </citation>
    <scope>NUCLEOTIDE SEQUENCE [LARGE SCALE GENOMIC DNA]</scope>
    <source>
        <strain evidence="2">HYR1</strain>
    </source>
</reference>
<name>A0A3M7QN79_BRAPC</name>
<evidence type="ECO:0000313" key="2">
    <source>
        <dbReference type="EMBL" id="RNA12750.1"/>
    </source>
</evidence>